<keyword evidence="11" id="KW-1185">Reference proteome</keyword>
<evidence type="ECO:0000256" key="2">
    <source>
        <dbReference type="ARBA" id="ARBA00009261"/>
    </source>
</evidence>
<feature type="transmembrane region" description="Helical" evidence="9">
    <location>
        <begin position="393"/>
        <end position="414"/>
    </location>
</feature>
<comment type="similarity">
    <text evidence="2 9">Belongs to the alanine or glycine:cation symporter (AGCS) (TC 2.A.25) family.</text>
</comment>
<dbReference type="GO" id="GO:0005886">
    <property type="term" value="C:plasma membrane"/>
    <property type="evidence" value="ECO:0007669"/>
    <property type="project" value="UniProtKB-SubCell"/>
</dbReference>
<evidence type="ECO:0000256" key="9">
    <source>
        <dbReference type="RuleBase" id="RU363064"/>
    </source>
</evidence>
<evidence type="ECO:0000256" key="3">
    <source>
        <dbReference type="ARBA" id="ARBA00022448"/>
    </source>
</evidence>
<feature type="transmembrane region" description="Helical" evidence="9">
    <location>
        <begin position="237"/>
        <end position="255"/>
    </location>
</feature>
<evidence type="ECO:0000256" key="8">
    <source>
        <dbReference type="ARBA" id="ARBA00023136"/>
    </source>
</evidence>
<evidence type="ECO:0000256" key="6">
    <source>
        <dbReference type="ARBA" id="ARBA00022847"/>
    </source>
</evidence>
<evidence type="ECO:0000256" key="5">
    <source>
        <dbReference type="ARBA" id="ARBA00022692"/>
    </source>
</evidence>
<evidence type="ECO:0000313" key="11">
    <source>
        <dbReference type="Proteomes" id="UP000199266"/>
    </source>
</evidence>
<feature type="transmembrane region" description="Helical" evidence="9">
    <location>
        <begin position="420"/>
        <end position="443"/>
    </location>
</feature>
<keyword evidence="6 9" id="KW-0769">Symport</keyword>
<organism evidence="10 11">
    <name type="scientific">Acetomicrobium thermoterrenum DSM 13490</name>
    <dbReference type="NCBI Taxonomy" id="1120987"/>
    <lineage>
        <taxon>Bacteria</taxon>
        <taxon>Thermotogati</taxon>
        <taxon>Synergistota</taxon>
        <taxon>Synergistia</taxon>
        <taxon>Synergistales</taxon>
        <taxon>Acetomicrobiaceae</taxon>
        <taxon>Acetomicrobium</taxon>
    </lineage>
</organism>
<reference evidence="11" key="1">
    <citation type="submission" date="2016-10" db="EMBL/GenBank/DDBJ databases">
        <authorList>
            <person name="Varghese N."/>
            <person name="Submissions S."/>
        </authorList>
    </citation>
    <scope>NUCLEOTIDE SEQUENCE [LARGE SCALE GENOMIC DNA]</scope>
    <source>
        <strain evidence="11">DSM 13490</strain>
    </source>
</reference>
<feature type="transmembrane region" description="Helical" evidence="9">
    <location>
        <begin position="213"/>
        <end position="231"/>
    </location>
</feature>
<keyword evidence="5 9" id="KW-0812">Transmembrane</keyword>
<keyword evidence="8 9" id="KW-0472">Membrane</keyword>
<evidence type="ECO:0000256" key="1">
    <source>
        <dbReference type="ARBA" id="ARBA00004651"/>
    </source>
</evidence>
<dbReference type="EMBL" id="FNPD01000002">
    <property type="protein sequence ID" value="SDX72767.1"/>
    <property type="molecule type" value="Genomic_DNA"/>
</dbReference>
<dbReference type="PANTHER" id="PTHR30330:SF1">
    <property type="entry name" value="AMINO-ACID CARRIER PROTEIN ALST"/>
    <property type="match status" value="1"/>
</dbReference>
<keyword evidence="3 9" id="KW-0813">Transport</keyword>
<sequence length="464" mass="49814">MLMELVKAANGILWGSLMIWLLIGTGVFYTVRLGFPQIRHIGHVFKVLLGSRKAEEKGISSFQALCTGLAAQVGTGNIAGVATALVSGGPGAVFWMWITALVGMATISAEAILAQLFRVKNADGTYRGGPAYYLEKGLGQRWMGVLFAISIILAMPFVFNAVQCNSIVAGVRGAFLKESSAANIELYLGIVVAIITGVVIFGGLRRIAKVAEIVVPFMAIMYIAIALVTMIMNITEIPAIISLIFKSAFGVRQVAGGIMGHTVAQALRYGVARGLFSNEAGMGSTPNAHATAEVKHPARQGFIAMFGVFVDTVIVCSATTMFILLSGQLSSGLTGVELTQTSMQTVVGSWGPYFISIALMFFAWTSILGNYYYGESNLMYLFSGSGSNIMLLIYRLGVLGMIIFGAVSSVPLVWELADFFNGLMALLNLVGIICLSGIVVKVFRDYENQLRLNPEREPVYARKE</sequence>
<dbReference type="FunFam" id="1.20.1740.10:FF:000004">
    <property type="entry name" value="Sodium:alanine symporter family protein"/>
    <property type="match status" value="1"/>
</dbReference>
<gene>
    <name evidence="10" type="ORF">SAMN03080603_00379</name>
</gene>
<evidence type="ECO:0000256" key="7">
    <source>
        <dbReference type="ARBA" id="ARBA00022989"/>
    </source>
</evidence>
<feature type="transmembrane region" description="Helical" evidence="9">
    <location>
        <begin position="182"/>
        <end position="201"/>
    </location>
</feature>
<dbReference type="InterPro" id="IPR001463">
    <property type="entry name" value="Na/Ala_symport"/>
</dbReference>
<name>A0A1H3E2A5_9BACT</name>
<evidence type="ECO:0000313" key="10">
    <source>
        <dbReference type="EMBL" id="SDX72767.1"/>
    </source>
</evidence>
<dbReference type="Pfam" id="PF01235">
    <property type="entry name" value="Na_Ala_symp"/>
    <property type="match status" value="1"/>
</dbReference>
<dbReference type="Proteomes" id="UP000199266">
    <property type="component" value="Unassembled WGS sequence"/>
</dbReference>
<protein>
    <submittedName>
        <fullName evidence="10">Alanine or glycine:cation symporter, AGCS family</fullName>
    </submittedName>
</protein>
<dbReference type="NCBIfam" id="TIGR00835">
    <property type="entry name" value="agcS"/>
    <property type="match status" value="1"/>
</dbReference>
<feature type="transmembrane region" description="Helical" evidence="9">
    <location>
        <begin position="302"/>
        <end position="325"/>
    </location>
</feature>
<proteinExistence type="inferred from homology"/>
<dbReference type="PANTHER" id="PTHR30330">
    <property type="entry name" value="AGSS FAMILY TRANSPORTER, SODIUM-ALANINE"/>
    <property type="match status" value="1"/>
</dbReference>
<dbReference type="PROSITE" id="PS00873">
    <property type="entry name" value="NA_ALANINE_SYMP"/>
    <property type="match status" value="1"/>
</dbReference>
<feature type="transmembrane region" description="Helical" evidence="9">
    <location>
        <begin position="92"/>
        <end position="117"/>
    </location>
</feature>
<feature type="transmembrane region" description="Helical" evidence="9">
    <location>
        <begin position="12"/>
        <end position="31"/>
    </location>
</feature>
<dbReference type="GO" id="GO:0005283">
    <property type="term" value="F:amino acid:sodium symporter activity"/>
    <property type="evidence" value="ECO:0007669"/>
    <property type="project" value="InterPro"/>
</dbReference>
<feature type="transmembrane region" description="Helical" evidence="9">
    <location>
        <begin position="353"/>
        <end position="373"/>
    </location>
</feature>
<dbReference type="AlphaFoldDB" id="A0A1H3E2A5"/>
<accession>A0A1H3E2A5</accession>
<keyword evidence="7 9" id="KW-1133">Transmembrane helix</keyword>
<keyword evidence="4 9" id="KW-1003">Cell membrane</keyword>
<comment type="subcellular location">
    <subcellularLocation>
        <location evidence="1 9">Cell membrane</location>
        <topology evidence="1 9">Multi-pass membrane protein</topology>
    </subcellularLocation>
</comment>
<dbReference type="PRINTS" id="PR00175">
    <property type="entry name" value="NAALASMPORT"/>
</dbReference>
<evidence type="ECO:0000256" key="4">
    <source>
        <dbReference type="ARBA" id="ARBA00022475"/>
    </source>
</evidence>
<dbReference type="Gene3D" id="1.20.1740.10">
    <property type="entry name" value="Amino acid/polyamine transporter I"/>
    <property type="match status" value="1"/>
</dbReference>
<feature type="transmembrane region" description="Helical" evidence="9">
    <location>
        <begin position="142"/>
        <end position="162"/>
    </location>
</feature>